<reference evidence="2" key="1">
    <citation type="submission" date="2016-01" db="EMBL/GenBank/DDBJ databases">
        <title>Draft genome of Chromobacterium sp. F49.</title>
        <authorList>
            <person name="Hong K.W."/>
        </authorList>
    </citation>
    <scope>NUCLEOTIDE SEQUENCE [LARGE SCALE GENOMIC DNA]</scope>
    <source>
        <strain evidence="2">M63</strain>
    </source>
</reference>
<dbReference type="EMBL" id="LQRA01000057">
    <property type="protein sequence ID" value="KZE78144.1"/>
    <property type="molecule type" value="Genomic_DNA"/>
</dbReference>
<keyword evidence="2" id="KW-1185">Reference proteome</keyword>
<dbReference type="Proteomes" id="UP000076563">
    <property type="component" value="Unassembled WGS sequence"/>
</dbReference>
<proteinExistence type="predicted"/>
<dbReference type="OrthoDB" id="9856895at2"/>
<name>A0A161S1N7_9BACL</name>
<accession>A0A161S1N7</accession>
<gene>
    <name evidence="1" type="ORF">AV654_19405</name>
</gene>
<evidence type="ECO:0000313" key="2">
    <source>
        <dbReference type="Proteomes" id="UP000076563"/>
    </source>
</evidence>
<dbReference type="AlphaFoldDB" id="A0A161S1N7"/>
<sequence length="126" mass="15083">MGYNIECFKSFNIKEDSGDYHFEKVEYEDGNYIYPSALSEIYELFLNHEIEVDLVPTFGEQYYFEGLTKEQTEYIVSRLKDPSECIRIVREHNLLQLVKNELPDCLFSFENLIKKWESGFYVIETY</sequence>
<comment type="caution">
    <text evidence="1">The sequence shown here is derived from an EMBL/GenBank/DDBJ whole genome shotgun (WGS) entry which is preliminary data.</text>
</comment>
<organism evidence="1 2">
    <name type="scientific">Paenibacillus elgii</name>
    <dbReference type="NCBI Taxonomy" id="189691"/>
    <lineage>
        <taxon>Bacteria</taxon>
        <taxon>Bacillati</taxon>
        <taxon>Bacillota</taxon>
        <taxon>Bacilli</taxon>
        <taxon>Bacillales</taxon>
        <taxon>Paenibacillaceae</taxon>
        <taxon>Paenibacillus</taxon>
    </lineage>
</organism>
<protein>
    <submittedName>
        <fullName evidence="1">Uncharacterized protein</fullName>
    </submittedName>
</protein>
<dbReference type="RefSeq" id="WP_063183048.1">
    <property type="nucleotide sequence ID" value="NZ_LQRA01000057.1"/>
</dbReference>
<evidence type="ECO:0000313" key="1">
    <source>
        <dbReference type="EMBL" id="KZE78144.1"/>
    </source>
</evidence>